<keyword evidence="5 8" id="KW-0812">Transmembrane</keyword>
<dbReference type="PANTHER" id="PTHR30472:SF1">
    <property type="entry name" value="FE(3+) DICITRATE TRANSPORT SYSTEM PERMEASE PROTEIN FECC-RELATED"/>
    <property type="match status" value="1"/>
</dbReference>
<feature type="transmembrane region" description="Helical" evidence="8">
    <location>
        <begin position="96"/>
        <end position="116"/>
    </location>
</feature>
<evidence type="ECO:0000313" key="11">
    <source>
        <dbReference type="Proteomes" id="UP000033457"/>
    </source>
</evidence>
<dbReference type="FunFam" id="1.10.3470.10:FF:000001">
    <property type="entry name" value="Vitamin B12 ABC transporter permease BtuC"/>
    <property type="match status" value="1"/>
</dbReference>
<dbReference type="EMBL" id="CP011312">
    <property type="protein sequence ID" value="AKE41045.1"/>
    <property type="molecule type" value="Genomic_DNA"/>
</dbReference>
<dbReference type="InterPro" id="IPR000522">
    <property type="entry name" value="ABC_transptr_permease_BtuC"/>
</dbReference>
<organism evidence="9 11">
    <name type="scientific">Corynebacterium kutscheri</name>
    <dbReference type="NCBI Taxonomy" id="35755"/>
    <lineage>
        <taxon>Bacteria</taxon>
        <taxon>Bacillati</taxon>
        <taxon>Actinomycetota</taxon>
        <taxon>Actinomycetes</taxon>
        <taxon>Mycobacteriales</taxon>
        <taxon>Corynebacteriaceae</taxon>
        <taxon>Corynebacterium</taxon>
    </lineage>
</organism>
<dbReference type="Proteomes" id="UP000033457">
    <property type="component" value="Chromosome"/>
</dbReference>
<comment type="subcellular location">
    <subcellularLocation>
        <location evidence="1">Cell membrane</location>
        <topology evidence="1">Multi-pass membrane protein</topology>
    </subcellularLocation>
</comment>
<reference evidence="10 12" key="2">
    <citation type="submission" date="2018-12" db="EMBL/GenBank/DDBJ databases">
        <authorList>
            <consortium name="Pathogen Informatics"/>
        </authorList>
    </citation>
    <scope>NUCLEOTIDE SEQUENCE [LARGE SCALE GENOMIC DNA]</scope>
    <source>
        <strain evidence="10 12">NCTC949</strain>
    </source>
</reference>
<gene>
    <name evidence="9" type="primary">fepB</name>
    <name evidence="10" type="synonym">fepB_1</name>
    <name evidence="10" type="ORF">NCTC949_01405</name>
    <name evidence="9" type="ORF">UL82_04200</name>
</gene>
<evidence type="ECO:0000256" key="1">
    <source>
        <dbReference type="ARBA" id="ARBA00004651"/>
    </source>
</evidence>
<comment type="similarity">
    <text evidence="2">Belongs to the binding-protein-dependent transport system permease family. FecCD subfamily.</text>
</comment>
<reference evidence="9 11" key="1">
    <citation type="journal article" date="2015" name="Genome Announc.">
        <title>Complete Genome Sequence of Corynebacterium kutscheri DSM 20755, a Corynebacterial Type Strain with Remarkably Low G+C Content of Chromosomal DNA.</title>
        <authorList>
            <person name="Ruckert C."/>
            <person name="Albersmeier A."/>
            <person name="Winkler A."/>
            <person name="Tauch A."/>
        </authorList>
    </citation>
    <scope>NUCLEOTIDE SEQUENCE [LARGE SCALE GENOMIC DNA]</scope>
    <source>
        <strain evidence="9 11">DSM 20755</strain>
    </source>
</reference>
<keyword evidence="6 8" id="KW-1133">Transmembrane helix</keyword>
<dbReference type="Proteomes" id="UP000271380">
    <property type="component" value="Chromosome"/>
</dbReference>
<protein>
    <submittedName>
        <fullName evidence="9">ABC-type Fe3+-siderophore transport system, permease component</fullName>
    </submittedName>
    <submittedName>
        <fullName evidence="10">Iron ABC transporter permease</fullName>
    </submittedName>
</protein>
<evidence type="ECO:0000256" key="3">
    <source>
        <dbReference type="ARBA" id="ARBA00022448"/>
    </source>
</evidence>
<evidence type="ECO:0000256" key="2">
    <source>
        <dbReference type="ARBA" id="ARBA00007935"/>
    </source>
</evidence>
<dbReference type="GO" id="GO:0022857">
    <property type="term" value="F:transmembrane transporter activity"/>
    <property type="evidence" value="ECO:0007669"/>
    <property type="project" value="InterPro"/>
</dbReference>
<keyword evidence="11" id="KW-1185">Reference proteome</keyword>
<evidence type="ECO:0000256" key="8">
    <source>
        <dbReference type="SAM" id="Phobius"/>
    </source>
</evidence>
<feature type="transmembrane region" description="Helical" evidence="8">
    <location>
        <begin position="156"/>
        <end position="174"/>
    </location>
</feature>
<feature type="transmembrane region" description="Helical" evidence="8">
    <location>
        <begin position="186"/>
        <end position="207"/>
    </location>
</feature>
<dbReference type="InterPro" id="IPR037294">
    <property type="entry name" value="ABC_BtuC-like"/>
</dbReference>
<feature type="transmembrane region" description="Helical" evidence="8">
    <location>
        <begin position="25"/>
        <end position="46"/>
    </location>
</feature>
<dbReference type="Gene3D" id="1.10.3470.10">
    <property type="entry name" value="ABC transporter involved in vitamin B12 uptake, BtuC"/>
    <property type="match status" value="1"/>
</dbReference>
<dbReference type="EMBL" id="LR134377">
    <property type="protein sequence ID" value="VEH06934.1"/>
    <property type="molecule type" value="Genomic_DNA"/>
</dbReference>
<keyword evidence="4" id="KW-1003">Cell membrane</keyword>
<keyword evidence="7 8" id="KW-0472">Membrane</keyword>
<dbReference type="AlphaFoldDB" id="A0A0F6R022"/>
<evidence type="ECO:0000256" key="6">
    <source>
        <dbReference type="ARBA" id="ARBA00022989"/>
    </source>
</evidence>
<evidence type="ECO:0000256" key="4">
    <source>
        <dbReference type="ARBA" id="ARBA00022475"/>
    </source>
</evidence>
<keyword evidence="3" id="KW-0813">Transport</keyword>
<dbReference type="CDD" id="cd06550">
    <property type="entry name" value="TM_ABC_iron-siderophores_like"/>
    <property type="match status" value="1"/>
</dbReference>
<accession>A0A0F6R022</accession>
<evidence type="ECO:0000256" key="5">
    <source>
        <dbReference type="ARBA" id="ARBA00022692"/>
    </source>
</evidence>
<feature type="transmembrane region" description="Helical" evidence="8">
    <location>
        <begin position="128"/>
        <end position="149"/>
    </location>
</feature>
<dbReference type="RefSeq" id="WP_046439158.1">
    <property type="nucleotide sequence ID" value="NZ_CP011312.1"/>
</dbReference>
<dbReference type="HOGENOM" id="CLU_013016_1_0_11"/>
<feature type="transmembrane region" description="Helical" evidence="8">
    <location>
        <begin position="58"/>
        <end position="76"/>
    </location>
</feature>
<dbReference type="OrthoDB" id="9782305at2"/>
<dbReference type="KEGG" id="cku:UL82_04200"/>
<dbReference type="STRING" id="35755.UL82_04200"/>
<dbReference type="PANTHER" id="PTHR30472">
    <property type="entry name" value="FERRIC ENTEROBACTIN TRANSPORT SYSTEM PERMEASE PROTEIN"/>
    <property type="match status" value="1"/>
</dbReference>
<dbReference type="GO" id="GO:0033214">
    <property type="term" value="P:siderophore-iron import into cell"/>
    <property type="evidence" value="ECO:0007669"/>
    <property type="project" value="TreeGrafter"/>
</dbReference>
<evidence type="ECO:0000256" key="7">
    <source>
        <dbReference type="ARBA" id="ARBA00023136"/>
    </source>
</evidence>
<dbReference type="SUPFAM" id="SSF81345">
    <property type="entry name" value="ABC transporter involved in vitamin B12 uptake, BtuC"/>
    <property type="match status" value="1"/>
</dbReference>
<sequence>MISSAERGHAPATTRRRGTSGRRKALGLLALMLSLTLLCICSMVLGAKATNLATINQAWPYALDILFGHTNVPQLITNGMESDLADTAGIIASLRIPRTILSILIGIALGLAGAVIQGLTRNPLADPGMLGVSSGAALFVAAGIFLFGLNTITAHLWLAFLGAGLASLLVFGISSTSVGKGDTLGLVLAGAALSASFSAITSGIVYIDPNALDTLRFWQAGSVTGRGFDIIIPALVPILIGAILALLSGPTLNVLGLGAETAQALGTNVVRANFMGLITITLLAGAATAAAGPIGFIGLMVPHIARSITGPDYRWILPYSALTGAVTLLAADIIGRLVMRPGELQAGIVIALLGAPVFIWLVRNRKMVSL</sequence>
<dbReference type="Pfam" id="PF01032">
    <property type="entry name" value="FecCD"/>
    <property type="match status" value="1"/>
</dbReference>
<feature type="transmembrane region" description="Helical" evidence="8">
    <location>
        <begin position="344"/>
        <end position="362"/>
    </location>
</feature>
<proteinExistence type="inferred from homology"/>
<feature type="transmembrane region" description="Helical" evidence="8">
    <location>
        <begin position="313"/>
        <end position="338"/>
    </location>
</feature>
<dbReference type="GO" id="GO:0005886">
    <property type="term" value="C:plasma membrane"/>
    <property type="evidence" value="ECO:0007669"/>
    <property type="project" value="UniProtKB-SubCell"/>
</dbReference>
<evidence type="ECO:0000313" key="12">
    <source>
        <dbReference type="Proteomes" id="UP000271380"/>
    </source>
</evidence>
<name>A0A0F6R022_9CORY</name>
<feature type="transmembrane region" description="Helical" evidence="8">
    <location>
        <begin position="274"/>
        <end position="301"/>
    </location>
</feature>
<feature type="transmembrane region" description="Helical" evidence="8">
    <location>
        <begin position="228"/>
        <end position="247"/>
    </location>
</feature>
<evidence type="ECO:0000313" key="10">
    <source>
        <dbReference type="EMBL" id="VEH06934.1"/>
    </source>
</evidence>
<evidence type="ECO:0000313" key="9">
    <source>
        <dbReference type="EMBL" id="AKE41045.1"/>
    </source>
</evidence>